<protein>
    <submittedName>
        <fullName evidence="1">Uncharacterized protein</fullName>
    </submittedName>
</protein>
<dbReference type="EMBL" id="AJMT01000018">
    <property type="protein sequence ID" value="EIG30141.1"/>
    <property type="molecule type" value="Genomic_DNA"/>
</dbReference>
<evidence type="ECO:0000313" key="2">
    <source>
        <dbReference type="Proteomes" id="UP000004473"/>
    </source>
</evidence>
<accession>I2NWD0</accession>
<dbReference type="PATRIC" id="fig|1095748.3.peg.336"/>
<name>I2NWD0_NEISI</name>
<evidence type="ECO:0000313" key="1">
    <source>
        <dbReference type="EMBL" id="EIG30141.1"/>
    </source>
</evidence>
<sequence length="39" mass="4526">MYKEKGRLKTGILLSRLFPSKHRPRVANARKITQSCGHF</sequence>
<comment type="caution">
    <text evidence="1">The sequence shown here is derived from an EMBL/GenBank/DDBJ whole genome shotgun (WGS) entry which is preliminary data.</text>
</comment>
<proteinExistence type="predicted"/>
<gene>
    <name evidence="1" type="ORF">HMPREF1051_2688</name>
</gene>
<dbReference type="Proteomes" id="UP000004473">
    <property type="component" value="Unassembled WGS sequence"/>
</dbReference>
<dbReference type="AlphaFoldDB" id="I2NWD0"/>
<organism evidence="1 2">
    <name type="scientific">Neisseria sicca VK64</name>
    <dbReference type="NCBI Taxonomy" id="1095748"/>
    <lineage>
        <taxon>Bacteria</taxon>
        <taxon>Pseudomonadati</taxon>
        <taxon>Pseudomonadota</taxon>
        <taxon>Betaproteobacteria</taxon>
        <taxon>Neisseriales</taxon>
        <taxon>Neisseriaceae</taxon>
        <taxon>Neisseria</taxon>
    </lineage>
</organism>
<reference evidence="1 2" key="1">
    <citation type="submission" date="2012-04" db="EMBL/GenBank/DDBJ databases">
        <authorList>
            <person name="Harkins D.M."/>
            <person name="Madupu R."/>
            <person name="Durkin A.S."/>
            <person name="Torralba M."/>
            <person name="Methe B."/>
            <person name="Sutton G.G."/>
            <person name="Nelson K.E."/>
        </authorList>
    </citation>
    <scope>NUCLEOTIDE SEQUENCE [LARGE SCALE GENOMIC DNA]</scope>
    <source>
        <strain evidence="1 2">VK64</strain>
    </source>
</reference>